<evidence type="ECO:0000313" key="3">
    <source>
        <dbReference type="Proteomes" id="UP000199450"/>
    </source>
</evidence>
<dbReference type="STRING" id="295069.SAMN05421856_103396"/>
<protein>
    <submittedName>
        <fullName evidence="2">Protein TonB</fullName>
    </submittedName>
</protein>
<organism evidence="2 3">
    <name type="scientific">Chryseobacterium taichungense</name>
    <dbReference type="NCBI Taxonomy" id="295069"/>
    <lineage>
        <taxon>Bacteria</taxon>
        <taxon>Pseudomonadati</taxon>
        <taxon>Bacteroidota</taxon>
        <taxon>Flavobacteriia</taxon>
        <taxon>Flavobacteriales</taxon>
        <taxon>Weeksellaceae</taxon>
        <taxon>Chryseobacterium group</taxon>
        <taxon>Chryseobacterium</taxon>
    </lineage>
</organism>
<dbReference type="SUPFAM" id="SSF74653">
    <property type="entry name" value="TolA/TonB C-terminal domain"/>
    <property type="match status" value="1"/>
</dbReference>
<dbReference type="Gene3D" id="3.30.1150.10">
    <property type="match status" value="1"/>
</dbReference>
<sequence>MNNFDGSGFESGDVMRTTITFIVEKDGTISGIKADGKDADFNSEAMRTIRSIKGKWVPAKINGQPVRSYFKFPISMKFDN</sequence>
<reference evidence="3" key="1">
    <citation type="submission" date="2016-10" db="EMBL/GenBank/DDBJ databases">
        <authorList>
            <person name="Varghese N."/>
            <person name="Submissions S."/>
        </authorList>
    </citation>
    <scope>NUCLEOTIDE SEQUENCE [LARGE SCALE GENOMIC DNA]</scope>
    <source>
        <strain evidence="3">DSM 17453</strain>
    </source>
</reference>
<dbReference type="Proteomes" id="UP000199450">
    <property type="component" value="Unassembled WGS sequence"/>
</dbReference>
<proteinExistence type="predicted"/>
<feature type="domain" description="TonB C-terminal" evidence="1">
    <location>
        <begin position="17"/>
        <end position="75"/>
    </location>
</feature>
<dbReference type="EMBL" id="FOBV01000003">
    <property type="protein sequence ID" value="SEM46868.1"/>
    <property type="molecule type" value="Genomic_DNA"/>
</dbReference>
<gene>
    <name evidence="2" type="ORF">SAMN05421856_103396</name>
</gene>
<accession>A0A1H7YNJ9</accession>
<dbReference type="AlphaFoldDB" id="A0A1H7YNJ9"/>
<dbReference type="RefSeq" id="WP_143052667.1">
    <property type="nucleotide sequence ID" value="NZ_FOBV01000003.1"/>
</dbReference>
<dbReference type="GO" id="GO:0055085">
    <property type="term" value="P:transmembrane transport"/>
    <property type="evidence" value="ECO:0007669"/>
    <property type="project" value="InterPro"/>
</dbReference>
<dbReference type="OrthoDB" id="1095452at2"/>
<keyword evidence="3" id="KW-1185">Reference proteome</keyword>
<name>A0A1H7YNJ9_9FLAO</name>
<dbReference type="Pfam" id="PF03544">
    <property type="entry name" value="TonB_C"/>
    <property type="match status" value="1"/>
</dbReference>
<evidence type="ECO:0000259" key="1">
    <source>
        <dbReference type="Pfam" id="PF03544"/>
    </source>
</evidence>
<evidence type="ECO:0000313" key="2">
    <source>
        <dbReference type="EMBL" id="SEM46868.1"/>
    </source>
</evidence>
<dbReference type="InterPro" id="IPR037682">
    <property type="entry name" value="TonB_C"/>
</dbReference>